<accession>A0ABD2QA82</accession>
<dbReference type="EMBL" id="JBJKFK010000538">
    <property type="protein sequence ID" value="KAL3316444.1"/>
    <property type="molecule type" value="Genomic_DNA"/>
</dbReference>
<organism evidence="2 3">
    <name type="scientific">Cichlidogyrus casuarinus</name>
    <dbReference type="NCBI Taxonomy" id="1844966"/>
    <lineage>
        <taxon>Eukaryota</taxon>
        <taxon>Metazoa</taxon>
        <taxon>Spiralia</taxon>
        <taxon>Lophotrochozoa</taxon>
        <taxon>Platyhelminthes</taxon>
        <taxon>Monogenea</taxon>
        <taxon>Monopisthocotylea</taxon>
        <taxon>Dactylogyridea</taxon>
        <taxon>Ancyrocephalidae</taxon>
        <taxon>Cichlidogyrus</taxon>
    </lineage>
</organism>
<evidence type="ECO:0000256" key="1">
    <source>
        <dbReference type="SAM" id="MobiDB-lite"/>
    </source>
</evidence>
<dbReference type="Proteomes" id="UP001626550">
    <property type="component" value="Unassembled WGS sequence"/>
</dbReference>
<feature type="compositionally biased region" description="Basic residues" evidence="1">
    <location>
        <begin position="356"/>
        <end position="365"/>
    </location>
</feature>
<name>A0ABD2QA82_9PLAT</name>
<gene>
    <name evidence="2" type="primary">FOXN3_1</name>
    <name evidence="2" type="ORF">Ciccas_004903</name>
</gene>
<reference evidence="2 3" key="1">
    <citation type="submission" date="2024-11" db="EMBL/GenBank/DDBJ databases">
        <title>Adaptive evolution of stress response genes in parasites aligns with host niche diversity.</title>
        <authorList>
            <person name="Hahn C."/>
            <person name="Resl P."/>
        </authorList>
    </citation>
    <scope>NUCLEOTIDE SEQUENCE [LARGE SCALE GENOMIC DNA]</scope>
    <source>
        <strain evidence="2">EGGRZ-B1_66</strain>
        <tissue evidence="2">Body</tissue>
    </source>
</reference>
<feature type="compositionally biased region" description="Acidic residues" evidence="1">
    <location>
        <begin position="124"/>
        <end position="136"/>
    </location>
</feature>
<comment type="caution">
    <text evidence="2">The sequence shown here is derived from an EMBL/GenBank/DDBJ whole genome shotgun (WGS) entry which is preliminary data.</text>
</comment>
<sequence>MIGLVREPKGPVHYRLGYKIVSDGCPECKENENTGACEISCHQKPSIQYFAEAAGGSETQREAQQRSPQSILDQLDDDQEIGPAGFPAFSMRSVKLLDIVCPSSSGEHKHEANKEEPTLKSTEETSEEQTGEEEEAVFVTPAPYLDHEYAHCQAGLRKMPENQIVSRYNTRLRWFLENRGLSDFNSSGLSRSLGLSNNSQSSDLTNSLGSHGGSSLTSQVSLVAAAACAALALHASSNQPDQNTSQLTNRTSALAAAALSVLHSTAGSGGIRSSAARISASIDDSFQASYGNQTPRRPYDDEFEASTTEPSDDVDPAEFGYEEMEGDSEEELLEELCERMGQREIRMLLKRMQRRHSPLKKRKRVRDLSYLDESESSSQEDEAGSCSSELPIHASPDVLEREYLKYAAARQRRGHKKLKRTAKEERVRMPNWMKNTTEQKAEAFDQLNSSVDTVLMADLPEPAID</sequence>
<feature type="compositionally biased region" description="Acidic residues" evidence="1">
    <location>
        <begin position="370"/>
        <end position="383"/>
    </location>
</feature>
<feature type="region of interest" description="Disordered" evidence="1">
    <location>
        <begin position="104"/>
        <end position="136"/>
    </location>
</feature>
<feature type="compositionally biased region" description="Basic residues" evidence="1">
    <location>
        <begin position="410"/>
        <end position="420"/>
    </location>
</feature>
<feature type="region of interest" description="Disordered" evidence="1">
    <location>
        <begin position="287"/>
        <end position="317"/>
    </location>
</feature>
<evidence type="ECO:0000313" key="3">
    <source>
        <dbReference type="Proteomes" id="UP001626550"/>
    </source>
</evidence>
<evidence type="ECO:0000313" key="2">
    <source>
        <dbReference type="EMBL" id="KAL3316444.1"/>
    </source>
</evidence>
<feature type="compositionally biased region" description="Basic and acidic residues" evidence="1">
    <location>
        <begin position="106"/>
        <end position="123"/>
    </location>
</feature>
<feature type="region of interest" description="Disordered" evidence="1">
    <location>
        <begin position="356"/>
        <end position="393"/>
    </location>
</feature>
<dbReference type="AlphaFoldDB" id="A0ABD2QA82"/>
<keyword evidence="3" id="KW-1185">Reference proteome</keyword>
<feature type="region of interest" description="Disordered" evidence="1">
    <location>
        <begin position="410"/>
        <end position="435"/>
    </location>
</feature>
<proteinExistence type="predicted"/>
<protein>
    <submittedName>
        <fullName evidence="2">Forkhead box protein N3</fullName>
    </submittedName>
</protein>